<keyword evidence="7" id="KW-0408">Iron</keyword>
<evidence type="ECO:0000256" key="4">
    <source>
        <dbReference type="ARBA" id="ARBA00022723"/>
    </source>
</evidence>
<dbReference type="RefSeq" id="WP_145874437.1">
    <property type="nucleotide sequence ID" value="NZ_CP046904.1"/>
</dbReference>
<dbReference type="Gene3D" id="3.10.20.30">
    <property type="match status" value="1"/>
</dbReference>
<dbReference type="InterPro" id="IPR036010">
    <property type="entry name" value="2Fe-2S_ferredoxin-like_sf"/>
</dbReference>
<dbReference type="SUPFAM" id="SSF52343">
    <property type="entry name" value="Ferredoxin reductase-like, C-terminal NADP-linked domain"/>
    <property type="match status" value="1"/>
</dbReference>
<evidence type="ECO:0000313" key="12">
    <source>
        <dbReference type="EMBL" id="QGZ39746.1"/>
    </source>
</evidence>
<keyword evidence="5" id="KW-0274">FAD</keyword>
<dbReference type="Pfam" id="PF00175">
    <property type="entry name" value="NAD_binding_1"/>
    <property type="match status" value="1"/>
</dbReference>
<dbReference type="SUPFAM" id="SSF54292">
    <property type="entry name" value="2Fe-2S ferredoxin-like"/>
    <property type="match status" value="1"/>
</dbReference>
<dbReference type="CDD" id="cd00207">
    <property type="entry name" value="fer2"/>
    <property type="match status" value="1"/>
</dbReference>
<dbReference type="EMBL" id="CP046904">
    <property type="protein sequence ID" value="QGZ39746.1"/>
    <property type="molecule type" value="Genomic_DNA"/>
</dbReference>
<dbReference type="SUPFAM" id="SSF63380">
    <property type="entry name" value="Riboflavin synthase domain-like"/>
    <property type="match status" value="1"/>
</dbReference>
<name>A0A562PW74_9BURK</name>
<comment type="cofactor">
    <cofactor evidence="1">
        <name>FAD</name>
        <dbReference type="ChEBI" id="CHEBI:57692"/>
    </cofactor>
</comment>
<dbReference type="Gene3D" id="2.40.30.10">
    <property type="entry name" value="Translation factors"/>
    <property type="match status" value="1"/>
</dbReference>
<dbReference type="PANTHER" id="PTHR47354:SF8">
    <property type="entry name" value="1,2-PHENYLACETYL-COA EPOXIDASE, SUBUNIT E"/>
    <property type="match status" value="1"/>
</dbReference>
<keyword evidence="2" id="KW-0285">Flavoprotein</keyword>
<evidence type="ECO:0000256" key="1">
    <source>
        <dbReference type="ARBA" id="ARBA00001974"/>
    </source>
</evidence>
<keyword evidence="3" id="KW-0001">2Fe-2S</keyword>
<dbReference type="OrthoDB" id="9796486at2"/>
<evidence type="ECO:0000256" key="2">
    <source>
        <dbReference type="ARBA" id="ARBA00022630"/>
    </source>
</evidence>
<proteinExistence type="predicted"/>
<dbReference type="PROSITE" id="PS51384">
    <property type="entry name" value="FAD_FR"/>
    <property type="match status" value="1"/>
</dbReference>
<keyword evidence="4" id="KW-0479">Metal-binding</keyword>
<dbReference type="PROSITE" id="PS51085">
    <property type="entry name" value="2FE2S_FER_2"/>
    <property type="match status" value="1"/>
</dbReference>
<evidence type="ECO:0000256" key="6">
    <source>
        <dbReference type="ARBA" id="ARBA00023002"/>
    </source>
</evidence>
<reference evidence="13" key="2">
    <citation type="submission" date="2019-07" db="EMBL/GenBank/DDBJ databases">
        <authorList>
            <person name="Whitman W."/>
            <person name="Huntemann M."/>
            <person name="Clum A."/>
            <person name="Pillay M."/>
            <person name="Palaniappan K."/>
            <person name="Varghese N."/>
            <person name="Mikhailova N."/>
            <person name="Stamatis D."/>
            <person name="Reddy T."/>
            <person name="Daum C."/>
            <person name="Shapiro N."/>
            <person name="Ivanova N."/>
            <person name="Kyrpides N."/>
            <person name="Woyke T."/>
        </authorList>
    </citation>
    <scope>NUCLEOTIDE SEQUENCE</scope>
    <source>
        <strain evidence="13">CGMCC 1.10685</strain>
    </source>
</reference>
<dbReference type="InterPro" id="IPR006058">
    <property type="entry name" value="2Fe2S_fd_BS"/>
</dbReference>
<keyword evidence="15" id="KW-1185">Reference proteome</keyword>
<sequence length="359" mass="40000">MSKFHPLTVSRVHNETRDCIAVTFAVPPELRDSFQYQQGQHLTLRALIDGQDVRRSYSICSAVQDGALRVAIKRTPGGMFSTWANEALRPGAVLEVMPPMGHFNVPLHGENRKHYLAFAAGSGITPILSIVKTTLLTEPQSRFTLVYGNRASSSVIFKNELTELKDLFLERLNVVYVMSREQQDIDLFNGRITQEKTRQLLEHWIDIEDYDTAFICGPEDMMQGVSSALKEAGMPAANIKFELFAASIPKHEHKPRALDARAAQHLTEVTVIQDGTAATFTMEKDKESILDAGLKAGLEMRYSCKGGVCSTCRCKVVEGKVDMDVNYALEDYEIARGFVLSCQSFPATDKVVIDFDQAE</sequence>
<dbReference type="CDD" id="cd06214">
    <property type="entry name" value="PA_degradation_oxidoreductase_like"/>
    <property type="match status" value="1"/>
</dbReference>
<dbReference type="InterPro" id="IPR017927">
    <property type="entry name" value="FAD-bd_FR_type"/>
</dbReference>
<dbReference type="Proteomes" id="UP000437862">
    <property type="component" value="Chromosome"/>
</dbReference>
<evidence type="ECO:0000313" key="15">
    <source>
        <dbReference type="Proteomes" id="UP000437862"/>
    </source>
</evidence>
<dbReference type="PRINTS" id="PR00406">
    <property type="entry name" value="CYTB5RDTASE"/>
</dbReference>
<dbReference type="InterPro" id="IPR001433">
    <property type="entry name" value="OxRdtase_FAD/NAD-bd"/>
</dbReference>
<dbReference type="InterPro" id="IPR050415">
    <property type="entry name" value="MRET"/>
</dbReference>
<dbReference type="Gene3D" id="3.40.50.80">
    <property type="entry name" value="Nucleotide-binding domain of ferredoxin-NADP reductase (FNR) module"/>
    <property type="match status" value="1"/>
</dbReference>
<keyword evidence="8" id="KW-0411">Iron-sulfur</keyword>
<dbReference type="GO" id="GO:0046872">
    <property type="term" value="F:metal ion binding"/>
    <property type="evidence" value="ECO:0007669"/>
    <property type="project" value="UniProtKB-KW"/>
</dbReference>
<accession>A0A562PW74</accession>
<evidence type="ECO:0000256" key="9">
    <source>
        <dbReference type="ARBA" id="ARBA00034078"/>
    </source>
</evidence>
<dbReference type="GO" id="GO:0050660">
    <property type="term" value="F:flavin adenine dinucleotide binding"/>
    <property type="evidence" value="ECO:0007669"/>
    <property type="project" value="TreeGrafter"/>
</dbReference>
<dbReference type="NCBIfam" id="TIGR02160">
    <property type="entry name" value="PA_CoA_Oxy5"/>
    <property type="match status" value="1"/>
</dbReference>
<dbReference type="InterPro" id="IPR001709">
    <property type="entry name" value="Flavoprot_Pyr_Nucl_cyt_Rdtase"/>
</dbReference>
<dbReference type="AlphaFoldDB" id="A0A562PW74"/>
<dbReference type="InterPro" id="IPR008333">
    <property type="entry name" value="Cbr1-like_FAD-bd_dom"/>
</dbReference>
<reference evidence="12 15" key="3">
    <citation type="submission" date="2019-12" db="EMBL/GenBank/DDBJ databases">
        <title>Draft Genome Sequences of Six Type Strains of the Genus Massilia.</title>
        <authorList>
            <person name="Miess H."/>
            <person name="Frediansyah A."/>
            <person name="Goeker M."/>
            <person name="Gross H."/>
        </authorList>
    </citation>
    <scope>NUCLEOTIDE SEQUENCE [LARGE SCALE GENOMIC DNA]</scope>
    <source>
        <strain evidence="12 15">DSM 26639</strain>
    </source>
</reference>
<keyword evidence="6" id="KW-0560">Oxidoreductase</keyword>
<feature type="domain" description="FAD-binding FR-type" evidence="11">
    <location>
        <begin position="2"/>
        <end position="106"/>
    </location>
</feature>
<dbReference type="PANTHER" id="PTHR47354">
    <property type="entry name" value="NADH OXIDOREDUCTASE HCR"/>
    <property type="match status" value="1"/>
</dbReference>
<gene>
    <name evidence="12" type="primary">paaK</name>
    <name evidence="12" type="ORF">GO485_12250</name>
    <name evidence="13" type="ORF">IP92_02049</name>
</gene>
<dbReference type="PROSITE" id="PS00197">
    <property type="entry name" value="2FE2S_FER_1"/>
    <property type="match status" value="1"/>
</dbReference>
<dbReference type="Pfam" id="PF00111">
    <property type="entry name" value="Fer2"/>
    <property type="match status" value="1"/>
</dbReference>
<evidence type="ECO:0000256" key="3">
    <source>
        <dbReference type="ARBA" id="ARBA00022714"/>
    </source>
</evidence>
<dbReference type="GO" id="GO:0010124">
    <property type="term" value="P:phenylacetate catabolic process"/>
    <property type="evidence" value="ECO:0007669"/>
    <property type="project" value="InterPro"/>
</dbReference>
<reference evidence="13 14" key="1">
    <citation type="journal article" date="2015" name="Stand. Genomic Sci.">
        <title>Genomic Encyclopedia of Bacterial and Archaeal Type Strains, Phase III: the genomes of soil and plant-associated and newly described type strains.</title>
        <authorList>
            <person name="Whitman W.B."/>
            <person name="Woyke T."/>
            <person name="Klenk H.P."/>
            <person name="Zhou Y."/>
            <person name="Lilburn T.G."/>
            <person name="Beck B.J."/>
            <person name="De Vos P."/>
            <person name="Vandamme P."/>
            <person name="Eisen J.A."/>
            <person name="Garrity G."/>
            <person name="Hugenholtz P."/>
            <person name="Kyrpides N.C."/>
        </authorList>
    </citation>
    <scope>NUCLEOTIDE SEQUENCE [LARGE SCALE GENOMIC DNA]</scope>
    <source>
        <strain evidence="13 14">CGMCC 1.10685</strain>
    </source>
</reference>
<dbReference type="GO" id="GO:0016491">
    <property type="term" value="F:oxidoreductase activity"/>
    <property type="evidence" value="ECO:0007669"/>
    <property type="project" value="UniProtKB-KW"/>
</dbReference>
<protein>
    <submittedName>
        <fullName evidence="12">Phenylacetate-CoA oxygenase/reductase subunit PaaK</fullName>
    </submittedName>
    <submittedName>
        <fullName evidence="13">Ring-1,2-phenylacetyl-CoA epoxidase subunit PaaE</fullName>
    </submittedName>
</protein>
<evidence type="ECO:0000313" key="13">
    <source>
        <dbReference type="EMBL" id="TWI48657.1"/>
    </source>
</evidence>
<organism evidence="13 14">
    <name type="scientific">Pseudoduganella flava</name>
    <dbReference type="NCBI Taxonomy" id="871742"/>
    <lineage>
        <taxon>Bacteria</taxon>
        <taxon>Pseudomonadati</taxon>
        <taxon>Pseudomonadota</taxon>
        <taxon>Betaproteobacteria</taxon>
        <taxon>Burkholderiales</taxon>
        <taxon>Oxalobacteraceae</taxon>
        <taxon>Telluria group</taxon>
        <taxon>Pseudoduganella</taxon>
    </lineage>
</organism>
<evidence type="ECO:0000256" key="7">
    <source>
        <dbReference type="ARBA" id="ARBA00023004"/>
    </source>
</evidence>
<evidence type="ECO:0000259" key="10">
    <source>
        <dbReference type="PROSITE" id="PS51085"/>
    </source>
</evidence>
<dbReference type="InterPro" id="IPR017938">
    <property type="entry name" value="Riboflavin_synthase-like_b-brl"/>
</dbReference>
<dbReference type="InterPro" id="IPR012675">
    <property type="entry name" value="Beta-grasp_dom_sf"/>
</dbReference>
<dbReference type="Pfam" id="PF00970">
    <property type="entry name" value="FAD_binding_6"/>
    <property type="match status" value="1"/>
</dbReference>
<dbReference type="InterPro" id="IPR001041">
    <property type="entry name" value="2Fe-2S_ferredoxin-type"/>
</dbReference>
<dbReference type="PRINTS" id="PR00371">
    <property type="entry name" value="FPNCR"/>
</dbReference>
<comment type="cofactor">
    <cofactor evidence="9">
        <name>[2Fe-2S] cluster</name>
        <dbReference type="ChEBI" id="CHEBI:190135"/>
    </cofactor>
</comment>
<dbReference type="InterPro" id="IPR039261">
    <property type="entry name" value="FNR_nucleotide-bd"/>
</dbReference>
<dbReference type="GO" id="GO:0051537">
    <property type="term" value="F:2 iron, 2 sulfur cluster binding"/>
    <property type="evidence" value="ECO:0007669"/>
    <property type="project" value="UniProtKB-KW"/>
</dbReference>
<evidence type="ECO:0000256" key="5">
    <source>
        <dbReference type="ARBA" id="ARBA00022827"/>
    </source>
</evidence>
<evidence type="ECO:0000313" key="14">
    <source>
        <dbReference type="Proteomes" id="UP000315112"/>
    </source>
</evidence>
<evidence type="ECO:0000259" key="11">
    <source>
        <dbReference type="PROSITE" id="PS51384"/>
    </source>
</evidence>
<feature type="domain" description="2Fe-2S ferredoxin-type" evidence="10">
    <location>
        <begin position="267"/>
        <end position="359"/>
    </location>
</feature>
<dbReference type="InterPro" id="IPR011884">
    <property type="entry name" value="PaaE"/>
</dbReference>
<dbReference type="EMBL" id="VLKW01000003">
    <property type="protein sequence ID" value="TWI48657.1"/>
    <property type="molecule type" value="Genomic_DNA"/>
</dbReference>
<evidence type="ECO:0000256" key="8">
    <source>
        <dbReference type="ARBA" id="ARBA00023014"/>
    </source>
</evidence>
<dbReference type="Proteomes" id="UP000315112">
    <property type="component" value="Unassembled WGS sequence"/>
</dbReference>